<accession>M0ZNZ7</accession>
<keyword evidence="2" id="KW-1185">Reference proteome</keyword>
<name>M0ZNZ7_SOLTU</name>
<reference evidence="1" key="2">
    <citation type="submission" date="2015-06" db="UniProtKB">
        <authorList>
            <consortium name="EnsemblPlants"/>
        </authorList>
    </citation>
    <scope>IDENTIFICATION</scope>
    <source>
        <strain evidence="1">DM1-3 516 R44</strain>
    </source>
</reference>
<dbReference type="GO" id="GO:0006357">
    <property type="term" value="P:regulation of transcription by RNA polymerase II"/>
    <property type="evidence" value="ECO:0000318"/>
    <property type="project" value="GO_Central"/>
</dbReference>
<proteinExistence type="predicted"/>
<dbReference type="Gramene" id="PGSC0003DMT400004793">
    <property type="protein sequence ID" value="PGSC0003DMT400004793"/>
    <property type="gene ID" value="PGSC0003DMG400001906"/>
</dbReference>
<protein>
    <submittedName>
        <fullName evidence="1">Uncharacterized protein</fullName>
    </submittedName>
</protein>
<sequence length="193" mass="22108">MLGESPKGRTPPFVPVCETLKEKDKKFYEMSSQCFIDQFREAENLELQIKKCTLELQIVDANIRDYVPGPEQVSSLHQLSWCESNLQKSIQKVMARKACLNLNDPSQLGLEIVHSNWNNNINNNNNNNHIIQHNDPSSIQIDAITPNVNGFNNSMEENIMENSKYFAETTPENDACKWDDIDAFLNEALNEDF</sequence>
<dbReference type="EnsemblPlants" id="PGSC0003DMT400004793">
    <property type="protein sequence ID" value="PGSC0003DMT400004793"/>
    <property type="gene ID" value="PGSC0003DMG400001906"/>
</dbReference>
<dbReference type="Proteomes" id="UP000011115">
    <property type="component" value="Unassembled WGS sequence"/>
</dbReference>
<evidence type="ECO:0000313" key="1">
    <source>
        <dbReference type="EnsemblPlants" id="PGSC0003DMT400004793"/>
    </source>
</evidence>
<organism evidence="1 2">
    <name type="scientific">Solanum tuberosum</name>
    <name type="common">Potato</name>
    <dbReference type="NCBI Taxonomy" id="4113"/>
    <lineage>
        <taxon>Eukaryota</taxon>
        <taxon>Viridiplantae</taxon>
        <taxon>Streptophyta</taxon>
        <taxon>Embryophyta</taxon>
        <taxon>Tracheophyta</taxon>
        <taxon>Spermatophyta</taxon>
        <taxon>Magnoliopsida</taxon>
        <taxon>eudicotyledons</taxon>
        <taxon>Gunneridae</taxon>
        <taxon>Pentapetalae</taxon>
        <taxon>asterids</taxon>
        <taxon>lamiids</taxon>
        <taxon>Solanales</taxon>
        <taxon>Solanaceae</taxon>
        <taxon>Solanoideae</taxon>
        <taxon>Solaneae</taxon>
        <taxon>Solanum</taxon>
    </lineage>
</organism>
<dbReference type="GO" id="GO:0000981">
    <property type="term" value="F:DNA-binding transcription factor activity, RNA polymerase II-specific"/>
    <property type="evidence" value="ECO:0000318"/>
    <property type="project" value="GO_Central"/>
</dbReference>
<dbReference type="PaxDb" id="4113-PGSC0003DMT400004793"/>
<dbReference type="eggNOG" id="ENOG502SZYD">
    <property type="taxonomic scope" value="Eukaryota"/>
</dbReference>
<dbReference type="InParanoid" id="M0ZNZ7"/>
<dbReference type="HOGENOM" id="CLU_1411038_0_0_1"/>
<dbReference type="GO" id="GO:0000978">
    <property type="term" value="F:RNA polymerase II cis-regulatory region sequence-specific DNA binding"/>
    <property type="evidence" value="ECO:0000318"/>
    <property type="project" value="GO_Central"/>
</dbReference>
<evidence type="ECO:0000313" key="2">
    <source>
        <dbReference type="Proteomes" id="UP000011115"/>
    </source>
</evidence>
<dbReference type="AlphaFoldDB" id="M0ZNZ7"/>
<reference evidence="2" key="1">
    <citation type="journal article" date="2011" name="Nature">
        <title>Genome sequence and analysis of the tuber crop potato.</title>
        <authorList>
            <consortium name="The Potato Genome Sequencing Consortium"/>
        </authorList>
    </citation>
    <scope>NUCLEOTIDE SEQUENCE [LARGE SCALE GENOMIC DNA]</scope>
    <source>
        <strain evidence="2">cv. DM1-3 516 R44</strain>
    </source>
</reference>